<dbReference type="PANTHER" id="PTHR10359">
    <property type="entry name" value="A/G-SPECIFIC ADENINE GLYCOSYLASE/ENDONUCLEASE III"/>
    <property type="match status" value="1"/>
</dbReference>
<keyword evidence="6 12" id="KW-0408">Iron</keyword>
<evidence type="ECO:0000256" key="12">
    <source>
        <dbReference type="HAMAP-Rule" id="MF_00942"/>
    </source>
</evidence>
<accession>A0A4Q9V2L2</accession>
<dbReference type="InterPro" id="IPR005759">
    <property type="entry name" value="Nth"/>
</dbReference>
<evidence type="ECO:0000256" key="7">
    <source>
        <dbReference type="ARBA" id="ARBA00023014"/>
    </source>
</evidence>
<feature type="binding site" evidence="12">
    <location>
        <position position="205"/>
    </location>
    <ligand>
        <name>[4Fe-4S] cluster</name>
        <dbReference type="ChEBI" id="CHEBI:49883"/>
    </ligand>
</feature>
<evidence type="ECO:0000256" key="3">
    <source>
        <dbReference type="ARBA" id="ARBA00022723"/>
    </source>
</evidence>
<dbReference type="SMART" id="SM00478">
    <property type="entry name" value="ENDO3c"/>
    <property type="match status" value="1"/>
</dbReference>
<evidence type="ECO:0000256" key="10">
    <source>
        <dbReference type="ARBA" id="ARBA00023239"/>
    </source>
</evidence>
<keyword evidence="7 12" id="KW-0411">Iron-sulfur</keyword>
<dbReference type="InterPro" id="IPR004035">
    <property type="entry name" value="Endouclease-III_FeS-bd_BS"/>
</dbReference>
<evidence type="ECO:0000256" key="4">
    <source>
        <dbReference type="ARBA" id="ARBA00022763"/>
    </source>
</evidence>
<feature type="binding site" evidence="12">
    <location>
        <position position="221"/>
    </location>
    <ligand>
        <name>[4Fe-4S] cluster</name>
        <dbReference type="ChEBI" id="CHEBI:49883"/>
    </ligand>
</feature>
<evidence type="ECO:0000256" key="5">
    <source>
        <dbReference type="ARBA" id="ARBA00022801"/>
    </source>
</evidence>
<evidence type="ECO:0000259" key="13">
    <source>
        <dbReference type="SMART" id="SM00478"/>
    </source>
</evidence>
<keyword evidence="10 12" id="KW-0456">Lyase</keyword>
<dbReference type="Gene3D" id="1.10.1670.10">
    <property type="entry name" value="Helix-hairpin-Helix base-excision DNA repair enzymes (C-terminal)"/>
    <property type="match status" value="1"/>
</dbReference>
<feature type="domain" description="HhH-GPD" evidence="13">
    <location>
        <begin position="56"/>
        <end position="203"/>
    </location>
</feature>
<evidence type="ECO:0000256" key="1">
    <source>
        <dbReference type="ARBA" id="ARBA00008343"/>
    </source>
</evidence>
<keyword evidence="4 12" id="KW-0227">DNA damage</keyword>
<sequence>MAKKSAKEIFPPRPRALAARQQAAREITERLAELYPNSQCALVHRNAFELLCATVLSAQTTDARVNSVTPELFETYPDAVAMAGAPLEDLERILHPLGFFRAKAKSLRELSISLVEKYDGEVPAQLESLVTLRGVGRKTANVVLGNAFDIPGITVDTHVGRLARRWGWTREKDPVAAEMDIAKVLPGENWTLICHRIIDHGRQVCHSRKPACYECGLAQLCPSFDLLNGMNS</sequence>
<comment type="function">
    <text evidence="12">DNA repair enzyme that has both DNA N-glycosylase activity and AP-lyase activity. The DNA N-glycosylase activity releases various damaged pyrimidines from DNA by cleaving the N-glycosidic bond, leaving an AP (apurinic/apyrimidinic) site. The AP-lyase activity cleaves the phosphodiester bond 3' to the AP site by a beta-elimination, leaving a 3'-terminal unsaturated sugar and a product with a terminal 5'-phosphate.</text>
</comment>
<dbReference type="PROSITE" id="PS00764">
    <property type="entry name" value="ENDONUCLEASE_III_1"/>
    <property type="match status" value="1"/>
</dbReference>
<keyword evidence="15" id="KW-1185">Reference proteome</keyword>
<dbReference type="NCBIfam" id="TIGR01083">
    <property type="entry name" value="nth"/>
    <property type="match status" value="1"/>
</dbReference>
<dbReference type="InterPro" id="IPR000445">
    <property type="entry name" value="HhH_motif"/>
</dbReference>
<dbReference type="CDD" id="cd00056">
    <property type="entry name" value="ENDO3c"/>
    <property type="match status" value="1"/>
</dbReference>
<reference evidence="14 15" key="1">
    <citation type="submission" date="2019-02" db="EMBL/GenBank/DDBJ databases">
        <title>Arcanobacterium bovis sp. nov., isolated from the milk of a cow with mastitis.</title>
        <authorList>
            <person name="Sammra O."/>
            <person name="Foster G."/>
            <person name="Hassan A."/>
            <person name="Alssahen M."/>
            <person name="Laemmler C."/>
            <person name="Borowiak M."/>
            <person name="Malorny B."/>
            <person name="Abdulmawjood A."/>
        </authorList>
    </citation>
    <scope>NUCLEOTIDE SEQUENCE [LARGE SCALE GENOMIC DNA]</scope>
    <source>
        <strain evidence="14 15">C605018/01/1</strain>
    </source>
</reference>
<dbReference type="RefSeq" id="WP_131279523.1">
    <property type="nucleotide sequence ID" value="NZ_JBHSLR010000009.1"/>
</dbReference>
<evidence type="ECO:0000256" key="9">
    <source>
        <dbReference type="ARBA" id="ARBA00023204"/>
    </source>
</evidence>
<keyword evidence="2 12" id="KW-0004">4Fe-4S</keyword>
<comment type="similarity">
    <text evidence="1 12">Belongs to the Nth/MutY family.</text>
</comment>
<dbReference type="PANTHER" id="PTHR10359:SF18">
    <property type="entry name" value="ENDONUCLEASE III"/>
    <property type="match status" value="1"/>
</dbReference>
<dbReference type="GO" id="GO:0051539">
    <property type="term" value="F:4 iron, 4 sulfur cluster binding"/>
    <property type="evidence" value="ECO:0007669"/>
    <property type="project" value="UniProtKB-UniRule"/>
</dbReference>
<dbReference type="EC" id="4.2.99.18" evidence="12"/>
<keyword evidence="14" id="KW-0540">Nuclease</keyword>
<dbReference type="InterPro" id="IPR003651">
    <property type="entry name" value="Endonuclease3_FeS-loop_motif"/>
</dbReference>
<dbReference type="EMBL" id="SJDT01000001">
    <property type="protein sequence ID" value="TBW23891.1"/>
    <property type="molecule type" value="Genomic_DNA"/>
</dbReference>
<dbReference type="Pfam" id="PF00633">
    <property type="entry name" value="HHH"/>
    <property type="match status" value="1"/>
</dbReference>
<dbReference type="OrthoDB" id="9800977at2"/>
<dbReference type="SMART" id="SM00525">
    <property type="entry name" value="FES"/>
    <property type="match status" value="1"/>
</dbReference>
<keyword evidence="8 12" id="KW-0238">DNA-binding</keyword>
<dbReference type="Gene3D" id="1.10.340.30">
    <property type="entry name" value="Hypothetical protein, domain 2"/>
    <property type="match status" value="1"/>
</dbReference>
<dbReference type="FunFam" id="1.10.1670.10:FF:000001">
    <property type="entry name" value="Endonuclease III"/>
    <property type="match status" value="1"/>
</dbReference>
<dbReference type="HAMAP" id="MF_00942">
    <property type="entry name" value="Nth"/>
    <property type="match status" value="1"/>
</dbReference>
<comment type="cofactor">
    <cofactor evidence="12">
        <name>[4Fe-4S] cluster</name>
        <dbReference type="ChEBI" id="CHEBI:49883"/>
    </cofactor>
    <text evidence="12">Binds 1 [4Fe-4S] cluster.</text>
</comment>
<name>A0A4Q9V2L2_9ACTO</name>
<dbReference type="GO" id="GO:0019104">
    <property type="term" value="F:DNA N-glycosylase activity"/>
    <property type="evidence" value="ECO:0007669"/>
    <property type="project" value="UniProtKB-UniRule"/>
</dbReference>
<dbReference type="SUPFAM" id="SSF48150">
    <property type="entry name" value="DNA-glycosylase"/>
    <property type="match status" value="1"/>
</dbReference>
<dbReference type="GO" id="GO:0003677">
    <property type="term" value="F:DNA binding"/>
    <property type="evidence" value="ECO:0007669"/>
    <property type="project" value="UniProtKB-UniRule"/>
</dbReference>
<dbReference type="Proteomes" id="UP000293036">
    <property type="component" value="Unassembled WGS sequence"/>
</dbReference>
<dbReference type="AlphaFoldDB" id="A0A4Q9V2L2"/>
<organism evidence="14 15">
    <name type="scientific">Arcanobacterium bovis</name>
    <dbReference type="NCBI Taxonomy" id="2529275"/>
    <lineage>
        <taxon>Bacteria</taxon>
        <taxon>Bacillati</taxon>
        <taxon>Actinomycetota</taxon>
        <taxon>Actinomycetes</taxon>
        <taxon>Actinomycetales</taxon>
        <taxon>Actinomycetaceae</taxon>
        <taxon>Arcanobacterium</taxon>
    </lineage>
</organism>
<feature type="binding site" evidence="12">
    <location>
        <position position="215"/>
    </location>
    <ligand>
        <name>[4Fe-4S] cluster</name>
        <dbReference type="ChEBI" id="CHEBI:49883"/>
    </ligand>
</feature>
<gene>
    <name evidence="12 14" type="primary">nth</name>
    <name evidence="14" type="ORF">EZJ44_01845</name>
</gene>
<evidence type="ECO:0000256" key="11">
    <source>
        <dbReference type="ARBA" id="ARBA00023295"/>
    </source>
</evidence>
<evidence type="ECO:0000313" key="14">
    <source>
        <dbReference type="EMBL" id="TBW23891.1"/>
    </source>
</evidence>
<comment type="catalytic activity">
    <reaction evidence="12">
        <text>2'-deoxyribonucleotide-(2'-deoxyribose 5'-phosphate)-2'-deoxyribonucleotide-DNA = a 3'-end 2'-deoxyribonucleotide-(2,3-dehydro-2,3-deoxyribose 5'-phosphate)-DNA + a 5'-end 5'-phospho-2'-deoxyribonucleoside-DNA + H(+)</text>
        <dbReference type="Rhea" id="RHEA:66592"/>
        <dbReference type="Rhea" id="RHEA-COMP:13180"/>
        <dbReference type="Rhea" id="RHEA-COMP:16897"/>
        <dbReference type="Rhea" id="RHEA-COMP:17067"/>
        <dbReference type="ChEBI" id="CHEBI:15378"/>
        <dbReference type="ChEBI" id="CHEBI:136412"/>
        <dbReference type="ChEBI" id="CHEBI:157695"/>
        <dbReference type="ChEBI" id="CHEBI:167181"/>
        <dbReference type="EC" id="4.2.99.18"/>
    </reaction>
</comment>
<keyword evidence="5 12" id="KW-0378">Hydrolase</keyword>
<evidence type="ECO:0000256" key="6">
    <source>
        <dbReference type="ARBA" id="ARBA00023004"/>
    </source>
</evidence>
<keyword evidence="3 12" id="KW-0479">Metal-binding</keyword>
<protein>
    <recommendedName>
        <fullName evidence="12">Endonuclease III</fullName>
        <ecNumber evidence="12">4.2.99.18</ecNumber>
    </recommendedName>
    <alternativeName>
        <fullName evidence="12">DNA-(apurinic or apyrimidinic site) lyase</fullName>
    </alternativeName>
</protein>
<comment type="caution">
    <text evidence="14">The sequence shown here is derived from an EMBL/GenBank/DDBJ whole genome shotgun (WGS) entry which is preliminary data.</text>
</comment>
<evidence type="ECO:0000256" key="8">
    <source>
        <dbReference type="ARBA" id="ARBA00023125"/>
    </source>
</evidence>
<evidence type="ECO:0000256" key="2">
    <source>
        <dbReference type="ARBA" id="ARBA00022485"/>
    </source>
</evidence>
<evidence type="ECO:0000313" key="15">
    <source>
        <dbReference type="Proteomes" id="UP000293036"/>
    </source>
</evidence>
<dbReference type="InterPro" id="IPR011257">
    <property type="entry name" value="DNA_glycosylase"/>
</dbReference>
<dbReference type="PIRSF" id="PIRSF001435">
    <property type="entry name" value="Nth"/>
    <property type="match status" value="1"/>
</dbReference>
<dbReference type="InterPro" id="IPR003265">
    <property type="entry name" value="HhH-GPD_domain"/>
</dbReference>
<dbReference type="GO" id="GO:0140078">
    <property type="term" value="F:class I DNA-(apurinic or apyrimidinic site) endonuclease activity"/>
    <property type="evidence" value="ECO:0007669"/>
    <property type="project" value="UniProtKB-EC"/>
</dbReference>
<keyword evidence="14" id="KW-0255">Endonuclease</keyword>
<dbReference type="Pfam" id="PF00730">
    <property type="entry name" value="HhH-GPD"/>
    <property type="match status" value="1"/>
</dbReference>
<proteinExistence type="inferred from homology"/>
<dbReference type="InterPro" id="IPR023170">
    <property type="entry name" value="HhH_base_excis_C"/>
</dbReference>
<dbReference type="GO" id="GO:0046872">
    <property type="term" value="F:metal ion binding"/>
    <property type="evidence" value="ECO:0007669"/>
    <property type="project" value="UniProtKB-KW"/>
</dbReference>
<dbReference type="FunFam" id="1.10.340.30:FF:000001">
    <property type="entry name" value="Endonuclease III"/>
    <property type="match status" value="1"/>
</dbReference>
<dbReference type="GO" id="GO:0006285">
    <property type="term" value="P:base-excision repair, AP site formation"/>
    <property type="evidence" value="ECO:0007669"/>
    <property type="project" value="TreeGrafter"/>
</dbReference>
<keyword evidence="9 12" id="KW-0234">DNA repair</keyword>
<keyword evidence="11 12" id="KW-0326">Glycosidase</keyword>
<feature type="binding site" evidence="12">
    <location>
        <position position="212"/>
    </location>
    <ligand>
        <name>[4Fe-4S] cluster</name>
        <dbReference type="ChEBI" id="CHEBI:49883"/>
    </ligand>
</feature>